<name>A0A150R4F3_SORCE</name>
<comment type="caution">
    <text evidence="1">The sequence shown here is derived from an EMBL/GenBank/DDBJ whole genome shotgun (WGS) entry which is preliminary data.</text>
</comment>
<organism evidence="1 2">
    <name type="scientific">Sorangium cellulosum</name>
    <name type="common">Polyangium cellulosum</name>
    <dbReference type="NCBI Taxonomy" id="56"/>
    <lineage>
        <taxon>Bacteria</taxon>
        <taxon>Pseudomonadati</taxon>
        <taxon>Myxococcota</taxon>
        <taxon>Polyangia</taxon>
        <taxon>Polyangiales</taxon>
        <taxon>Polyangiaceae</taxon>
        <taxon>Sorangium</taxon>
    </lineage>
</organism>
<gene>
    <name evidence="1" type="ORF">BE17_35880</name>
</gene>
<evidence type="ECO:0008006" key="3">
    <source>
        <dbReference type="Google" id="ProtNLM"/>
    </source>
</evidence>
<evidence type="ECO:0000313" key="1">
    <source>
        <dbReference type="EMBL" id="KYF75160.1"/>
    </source>
</evidence>
<protein>
    <recommendedName>
        <fullName evidence="3">STAS/SEC14 domain-containing protein</fullName>
    </recommendedName>
</protein>
<dbReference type="Proteomes" id="UP000075635">
    <property type="component" value="Unassembled WGS sequence"/>
</dbReference>
<evidence type="ECO:0000313" key="2">
    <source>
        <dbReference type="Proteomes" id="UP000075635"/>
    </source>
</evidence>
<sequence>MAVGVELDRSRYPLVVMRAGERYTQDDWDVLMRGMIQLIVTGPFGLINDTRGSRMPNAVQRRAVAQMYVDYEPQTRAHLLASGIVGDSSLVNGILTALNWLKPPPHPVKVFSSVTDAERWVLQHFSLDLRRQALAQGDQRRVG</sequence>
<dbReference type="EMBL" id="JEMB01003151">
    <property type="protein sequence ID" value="KYF75160.1"/>
    <property type="molecule type" value="Genomic_DNA"/>
</dbReference>
<dbReference type="AlphaFoldDB" id="A0A150R4F3"/>
<reference evidence="1 2" key="1">
    <citation type="submission" date="2014-02" db="EMBL/GenBank/DDBJ databases">
        <title>The small core and large imbalanced accessory genome model reveals a collaborative survival strategy of Sorangium cellulosum strains in nature.</title>
        <authorList>
            <person name="Han K."/>
            <person name="Peng R."/>
            <person name="Blom J."/>
            <person name="Li Y.-Z."/>
        </authorList>
    </citation>
    <scope>NUCLEOTIDE SEQUENCE [LARGE SCALE GENOMIC DNA]</scope>
    <source>
        <strain evidence="1 2">So0011-07</strain>
    </source>
</reference>
<proteinExistence type="predicted"/>
<accession>A0A150R4F3</accession>